<keyword evidence="6" id="KW-1185">Reference proteome</keyword>
<dbReference type="InterPro" id="IPR050682">
    <property type="entry name" value="ModA/WtpA"/>
</dbReference>
<evidence type="ECO:0000313" key="6">
    <source>
        <dbReference type="Proteomes" id="UP000664835"/>
    </source>
</evidence>
<dbReference type="RefSeq" id="WP_208150520.1">
    <property type="nucleotide sequence ID" value="NZ_JAGETV010000020.1"/>
</dbReference>
<dbReference type="PIRSF" id="PIRSF004846">
    <property type="entry name" value="ModA"/>
    <property type="match status" value="1"/>
</dbReference>
<evidence type="ECO:0000256" key="2">
    <source>
        <dbReference type="ARBA" id="ARBA00022723"/>
    </source>
</evidence>
<evidence type="ECO:0000256" key="3">
    <source>
        <dbReference type="ARBA" id="ARBA00022729"/>
    </source>
</evidence>
<dbReference type="Gene3D" id="3.40.190.10">
    <property type="entry name" value="Periplasmic binding protein-like II"/>
    <property type="match status" value="2"/>
</dbReference>
<accession>A0ABS3Q6K8</accession>
<protein>
    <submittedName>
        <fullName evidence="5">Molybdate ABC transporter substrate-binding protein</fullName>
    </submittedName>
</protein>
<dbReference type="NCBIfam" id="TIGR01256">
    <property type="entry name" value="modA"/>
    <property type="match status" value="1"/>
</dbReference>
<proteinExistence type="inferred from homology"/>
<evidence type="ECO:0000313" key="5">
    <source>
        <dbReference type="EMBL" id="MBO1927906.1"/>
    </source>
</evidence>
<feature type="chain" id="PRO_5046267224" evidence="4">
    <location>
        <begin position="25"/>
        <end position="255"/>
    </location>
</feature>
<gene>
    <name evidence="5" type="primary">modA</name>
    <name evidence="5" type="ORF">J3998_09990</name>
</gene>
<comment type="similarity">
    <text evidence="1">Belongs to the bacterial solute-binding protein ModA family.</text>
</comment>
<name>A0ABS3Q6K8_9GAMM</name>
<dbReference type="Proteomes" id="UP000664835">
    <property type="component" value="Unassembled WGS sequence"/>
</dbReference>
<dbReference type="PANTHER" id="PTHR30632">
    <property type="entry name" value="MOLYBDATE-BINDING PERIPLASMIC PROTEIN"/>
    <property type="match status" value="1"/>
</dbReference>
<keyword evidence="3 4" id="KW-0732">Signal</keyword>
<dbReference type="SUPFAM" id="SSF53850">
    <property type="entry name" value="Periplasmic binding protein-like II"/>
    <property type="match status" value="1"/>
</dbReference>
<comment type="caution">
    <text evidence="5">The sequence shown here is derived from an EMBL/GenBank/DDBJ whole genome shotgun (WGS) entry which is preliminary data.</text>
</comment>
<feature type="signal peptide" evidence="4">
    <location>
        <begin position="1"/>
        <end position="24"/>
    </location>
</feature>
<sequence>MKNTFLAGLFGTVVMLVSSGAALAQTATIAVAANFTKTIEVIGDEFTKETGHKLKFSFGPTGKLFAQIKNGAPFDAFFGADEKRALKTIEDGTGVNGTYFVYAQGQIALYSDKYPVKEQPLEVLKKAEFRHIAMANPRTAPYGERAQAYVKKMGLYDGLKSKIVNGESIAHAFQYVATGNAPIGFIALSQIVDPQSPIYKKGEYWVVPQADYAPIKQGAVVLKRGQDNTAVKAFMEFVQSPKAIEIIQSYGYSTP</sequence>
<dbReference type="InterPro" id="IPR005950">
    <property type="entry name" value="ModA"/>
</dbReference>
<evidence type="ECO:0000256" key="1">
    <source>
        <dbReference type="ARBA" id="ARBA00009175"/>
    </source>
</evidence>
<evidence type="ECO:0000256" key="4">
    <source>
        <dbReference type="SAM" id="SignalP"/>
    </source>
</evidence>
<dbReference type="EMBL" id="JAGETV010000020">
    <property type="protein sequence ID" value="MBO1927906.1"/>
    <property type="molecule type" value="Genomic_DNA"/>
</dbReference>
<reference evidence="5 6" key="1">
    <citation type="submission" date="2021-03" db="EMBL/GenBank/DDBJ databases">
        <title>Thiomicrorhabdus sp.nov.,novel sulfur-oxidizing bacteria isolated from coastal sediment.</title>
        <authorList>
            <person name="Liu X."/>
        </authorList>
    </citation>
    <scope>NUCLEOTIDE SEQUENCE [LARGE SCALE GENOMIC DNA]</scope>
    <source>
        <strain evidence="5 6">6S2-11</strain>
    </source>
</reference>
<keyword evidence="2" id="KW-0479">Metal-binding</keyword>
<dbReference type="Pfam" id="PF13531">
    <property type="entry name" value="SBP_bac_11"/>
    <property type="match status" value="1"/>
</dbReference>
<dbReference type="PANTHER" id="PTHR30632:SF14">
    <property type="entry name" value="TUNGSTATE_MOLYBDATE_CHROMATE-BINDING PROTEIN MODA"/>
    <property type="match status" value="1"/>
</dbReference>
<dbReference type="CDD" id="cd13539">
    <property type="entry name" value="PBP2_AvModA"/>
    <property type="match status" value="1"/>
</dbReference>
<organism evidence="5 6">
    <name type="scientific">Thiomicrorhabdus marina</name>
    <dbReference type="NCBI Taxonomy" id="2818442"/>
    <lineage>
        <taxon>Bacteria</taxon>
        <taxon>Pseudomonadati</taxon>
        <taxon>Pseudomonadota</taxon>
        <taxon>Gammaproteobacteria</taxon>
        <taxon>Thiotrichales</taxon>
        <taxon>Piscirickettsiaceae</taxon>
        <taxon>Thiomicrorhabdus</taxon>
    </lineage>
</organism>
<dbReference type="InterPro" id="IPR044084">
    <property type="entry name" value="AvModA-like_subst-bd"/>
</dbReference>